<protein>
    <submittedName>
        <fullName evidence="2">Uncharacterized protein</fullName>
    </submittedName>
</protein>
<evidence type="ECO:0000313" key="2">
    <source>
        <dbReference type="EMBL" id="AQQ70736.1"/>
    </source>
</evidence>
<dbReference type="EMBL" id="CP019646">
    <property type="protein sequence ID" value="AQQ70736.1"/>
    <property type="molecule type" value="Genomic_DNA"/>
</dbReference>
<dbReference type="Proteomes" id="UP000188181">
    <property type="component" value="Chromosome"/>
</dbReference>
<keyword evidence="1" id="KW-0812">Transmembrane</keyword>
<reference evidence="3" key="1">
    <citation type="submission" date="2017-02" db="EMBL/GenBank/DDBJ databases">
        <title>Comparative genomics and description of representatives of a novel lineage of planctomycetes thriving in anoxic sediments.</title>
        <authorList>
            <person name="Spring S."/>
            <person name="Bunk B."/>
            <person name="Sproer C."/>
        </authorList>
    </citation>
    <scope>NUCLEOTIDE SEQUENCE [LARGE SCALE GENOMIC DNA]</scope>
    <source>
        <strain evidence="3">SM-Chi-D1</strain>
    </source>
</reference>
<keyword evidence="1" id="KW-0472">Membrane</keyword>
<keyword evidence="3" id="KW-1185">Reference proteome</keyword>
<feature type="transmembrane region" description="Helical" evidence="1">
    <location>
        <begin position="12"/>
        <end position="29"/>
    </location>
</feature>
<evidence type="ECO:0000256" key="1">
    <source>
        <dbReference type="SAM" id="Phobius"/>
    </source>
</evidence>
<dbReference type="STRING" id="1851148.SMSP2_01097"/>
<evidence type="ECO:0000313" key="3">
    <source>
        <dbReference type="Proteomes" id="UP000188181"/>
    </source>
</evidence>
<organism evidence="2 3">
    <name type="scientific">Limihaloglobus sulfuriphilus</name>
    <dbReference type="NCBI Taxonomy" id="1851148"/>
    <lineage>
        <taxon>Bacteria</taxon>
        <taxon>Pseudomonadati</taxon>
        <taxon>Planctomycetota</taxon>
        <taxon>Phycisphaerae</taxon>
        <taxon>Sedimentisphaerales</taxon>
        <taxon>Sedimentisphaeraceae</taxon>
        <taxon>Limihaloglobus</taxon>
    </lineage>
</organism>
<dbReference type="AlphaFoldDB" id="A0A1Q2MDF7"/>
<keyword evidence="1" id="KW-1133">Transmembrane helix</keyword>
<accession>A0A1Q2MDF7</accession>
<proteinExistence type="predicted"/>
<sequence>MVDGGDKMKKIFIGVLVIVFICLTIFLIYKGIYGSKYSGVADNIESIQELSQTSIPGFLSPIGFDGNVEYTLHWDGRGWRGELRSYAKLCLFTKFFNPEVTTSEIIEAGVYIPHDLPDKPPNYLSFIATVGNFCYNPTHNSLLNAWRIGSDSPIPNFIDSDDFFGSKQGRFNSSDGTGAFFIKVNGLYDVETGQVILKFFSMRASQMEGTE</sequence>
<dbReference type="KEGG" id="pbas:SMSP2_01097"/>
<gene>
    <name evidence="2" type="ORF">SMSP2_01097</name>
</gene>
<name>A0A1Q2MDF7_9BACT</name>